<organism evidence="2 3">
    <name type="scientific">Nocardioides endophyticus</name>
    <dbReference type="NCBI Taxonomy" id="1353775"/>
    <lineage>
        <taxon>Bacteria</taxon>
        <taxon>Bacillati</taxon>
        <taxon>Actinomycetota</taxon>
        <taxon>Actinomycetes</taxon>
        <taxon>Propionibacteriales</taxon>
        <taxon>Nocardioidaceae</taxon>
        <taxon>Nocardioides</taxon>
    </lineage>
</organism>
<feature type="signal peptide" evidence="1">
    <location>
        <begin position="1"/>
        <end position="19"/>
    </location>
</feature>
<keyword evidence="1" id="KW-0732">Signal</keyword>
<dbReference type="Proteomes" id="UP001499882">
    <property type="component" value="Unassembled WGS sequence"/>
</dbReference>
<dbReference type="Gene3D" id="2.60.120.10">
    <property type="entry name" value="Jelly Rolls"/>
    <property type="match status" value="1"/>
</dbReference>
<dbReference type="RefSeq" id="WP_345524737.1">
    <property type="nucleotide sequence ID" value="NZ_BAABKN010000004.1"/>
</dbReference>
<proteinExistence type="predicted"/>
<accession>A0ABP8YAF6</accession>
<dbReference type="SUPFAM" id="SSF51182">
    <property type="entry name" value="RmlC-like cupins"/>
    <property type="match status" value="1"/>
</dbReference>
<evidence type="ECO:0000256" key="1">
    <source>
        <dbReference type="SAM" id="SignalP"/>
    </source>
</evidence>
<gene>
    <name evidence="2" type="ORF">GCM10023350_02830</name>
</gene>
<evidence type="ECO:0008006" key="4">
    <source>
        <dbReference type="Google" id="ProtNLM"/>
    </source>
</evidence>
<feature type="chain" id="PRO_5046535115" description="Cupin domain-containing protein" evidence="1">
    <location>
        <begin position="20"/>
        <end position="162"/>
    </location>
</feature>
<dbReference type="InterPro" id="IPR011051">
    <property type="entry name" value="RmlC_Cupin_sf"/>
</dbReference>
<evidence type="ECO:0000313" key="3">
    <source>
        <dbReference type="Proteomes" id="UP001499882"/>
    </source>
</evidence>
<dbReference type="InterPro" id="IPR014710">
    <property type="entry name" value="RmlC-like_jellyroll"/>
</dbReference>
<reference evidence="3" key="1">
    <citation type="journal article" date="2019" name="Int. J. Syst. Evol. Microbiol.">
        <title>The Global Catalogue of Microorganisms (GCM) 10K type strain sequencing project: providing services to taxonomists for standard genome sequencing and annotation.</title>
        <authorList>
            <consortium name="The Broad Institute Genomics Platform"/>
            <consortium name="The Broad Institute Genome Sequencing Center for Infectious Disease"/>
            <person name="Wu L."/>
            <person name="Ma J."/>
        </authorList>
    </citation>
    <scope>NUCLEOTIDE SEQUENCE [LARGE SCALE GENOMIC DNA]</scope>
    <source>
        <strain evidence="3">JCM 18532</strain>
    </source>
</reference>
<protein>
    <recommendedName>
        <fullName evidence="4">Cupin domain-containing protein</fullName>
    </recommendedName>
</protein>
<sequence>MKRLLVPVAGLGLIASGFGAGMAVSAASADDPVPVTVTRQSLAEAAAPPGAPKRTLGLSKVVVMPGSTLASHHHPGAQLGYIAEGALTYTVETGSATVLKGPGDDATVVKRLKPGQTYTVKAGQWLREEQGEVHHARNAGTVPIVIYIATLFKTGKPAAISD</sequence>
<keyword evidence="3" id="KW-1185">Reference proteome</keyword>
<evidence type="ECO:0000313" key="2">
    <source>
        <dbReference type="EMBL" id="GAA4723985.1"/>
    </source>
</evidence>
<name>A0ABP8YAF6_9ACTN</name>
<dbReference type="EMBL" id="BAABKN010000004">
    <property type="protein sequence ID" value="GAA4723985.1"/>
    <property type="molecule type" value="Genomic_DNA"/>
</dbReference>
<comment type="caution">
    <text evidence="2">The sequence shown here is derived from an EMBL/GenBank/DDBJ whole genome shotgun (WGS) entry which is preliminary data.</text>
</comment>